<dbReference type="GO" id="GO:0003700">
    <property type="term" value="F:DNA-binding transcription factor activity"/>
    <property type="evidence" value="ECO:0007669"/>
    <property type="project" value="TreeGrafter"/>
</dbReference>
<dbReference type="InterPro" id="IPR046335">
    <property type="entry name" value="LacI/GalR-like_sensor"/>
</dbReference>
<comment type="caution">
    <text evidence="5">The sequence shown here is derived from an EMBL/GenBank/DDBJ whole genome shotgun (WGS) entry which is preliminary data.</text>
</comment>
<organism evidence="5 6">
    <name type="scientific">Mycetocola zhadangensis</name>
    <dbReference type="NCBI Taxonomy" id="1164595"/>
    <lineage>
        <taxon>Bacteria</taxon>
        <taxon>Bacillati</taxon>
        <taxon>Actinomycetota</taxon>
        <taxon>Actinomycetes</taxon>
        <taxon>Micrococcales</taxon>
        <taxon>Microbacteriaceae</taxon>
        <taxon>Mycetocola</taxon>
    </lineage>
</organism>
<dbReference type="Pfam" id="PF13377">
    <property type="entry name" value="Peripla_BP_3"/>
    <property type="match status" value="1"/>
</dbReference>
<keyword evidence="1" id="KW-0805">Transcription regulation</keyword>
<dbReference type="Gene3D" id="3.40.50.2300">
    <property type="match status" value="2"/>
</dbReference>
<dbReference type="EMBL" id="RCWJ01000005">
    <property type="protein sequence ID" value="RLQ81096.1"/>
    <property type="molecule type" value="Genomic_DNA"/>
</dbReference>
<reference evidence="5 6" key="1">
    <citation type="submission" date="2018-10" db="EMBL/GenBank/DDBJ databases">
        <authorList>
            <person name="Li J."/>
        </authorList>
    </citation>
    <scope>NUCLEOTIDE SEQUENCE [LARGE SCALE GENOMIC DNA]</scope>
    <source>
        <strain evidence="5 6">ZD1-4</strain>
    </source>
</reference>
<feature type="domain" description="Transcriptional regulator LacI/GalR-like sensor" evidence="4">
    <location>
        <begin position="140"/>
        <end position="297"/>
    </location>
</feature>
<dbReference type="PANTHER" id="PTHR30146:SF155">
    <property type="entry name" value="ALANINE RACEMASE"/>
    <property type="match status" value="1"/>
</dbReference>
<dbReference type="Proteomes" id="UP000282460">
    <property type="component" value="Unassembled WGS sequence"/>
</dbReference>
<keyword evidence="6" id="KW-1185">Reference proteome</keyword>
<dbReference type="OrthoDB" id="1938857at2"/>
<evidence type="ECO:0000259" key="4">
    <source>
        <dbReference type="Pfam" id="PF13377"/>
    </source>
</evidence>
<evidence type="ECO:0000313" key="6">
    <source>
        <dbReference type="Proteomes" id="UP000282460"/>
    </source>
</evidence>
<dbReference type="InterPro" id="IPR028082">
    <property type="entry name" value="Peripla_BP_I"/>
</dbReference>
<protein>
    <submittedName>
        <fullName evidence="5">LacI family transcriptional regulator</fullName>
    </submittedName>
</protein>
<evidence type="ECO:0000256" key="1">
    <source>
        <dbReference type="ARBA" id="ARBA00023015"/>
    </source>
</evidence>
<keyword evidence="2" id="KW-0238">DNA-binding</keyword>
<evidence type="ECO:0000256" key="2">
    <source>
        <dbReference type="ARBA" id="ARBA00023125"/>
    </source>
</evidence>
<dbReference type="GO" id="GO:0000976">
    <property type="term" value="F:transcription cis-regulatory region binding"/>
    <property type="evidence" value="ECO:0007669"/>
    <property type="project" value="TreeGrafter"/>
</dbReference>
<evidence type="ECO:0000256" key="3">
    <source>
        <dbReference type="ARBA" id="ARBA00023163"/>
    </source>
</evidence>
<evidence type="ECO:0000313" key="5">
    <source>
        <dbReference type="EMBL" id="RLQ81096.1"/>
    </source>
</evidence>
<name>A0A3L7ISA6_9MICO</name>
<dbReference type="AlphaFoldDB" id="A0A3L7ISA6"/>
<keyword evidence="3" id="KW-0804">Transcription</keyword>
<dbReference type="SUPFAM" id="SSF53822">
    <property type="entry name" value="Periplasmic binding protein-like I"/>
    <property type="match status" value="1"/>
</dbReference>
<accession>A0A3L7ISA6</accession>
<gene>
    <name evidence="5" type="ORF">D9V28_15240</name>
</gene>
<proteinExistence type="predicted"/>
<dbReference type="PANTHER" id="PTHR30146">
    <property type="entry name" value="LACI-RELATED TRANSCRIPTIONAL REPRESSOR"/>
    <property type="match status" value="1"/>
</dbReference>
<sequence>MGQPWRVSRCYVRSMTLSPGNTGAPSVVGLCLHQPRSRVPLEPFWMQFLRGAEDVLADRGRTLLLKVVADPDEEVATLRRWHETGQVVGVIVADLASGGDERLELLREIGMPAVVMAQPLLAPGFATMSTDNASSMREAVEFLASAGHRIIGRVTGPKEFMHTLVRDDAFDAAGVRLGIETVSVTSDYTSIGGAEATAELLARSDRPTALIFDNDLMALAGLEVVHAAGLTVPDDVAILAWDDSVHCQLASPPLSALMHDLLAYGAETAMVLLDVLDGVPNPSRVAEQPRLVVRASTLPVPEPRLPNTPDVHLQG</sequence>